<dbReference type="InterPro" id="IPR001895">
    <property type="entry name" value="RASGEF_cat_dom"/>
</dbReference>
<dbReference type="SMART" id="SM00147">
    <property type="entry name" value="RasGEF"/>
    <property type="match status" value="1"/>
</dbReference>
<dbReference type="PROSITE" id="PS50009">
    <property type="entry name" value="RASGEF_CAT"/>
    <property type="match status" value="1"/>
</dbReference>
<dbReference type="GO" id="GO:0007265">
    <property type="term" value="P:Ras protein signal transduction"/>
    <property type="evidence" value="ECO:0007669"/>
    <property type="project" value="TreeGrafter"/>
</dbReference>
<dbReference type="InterPro" id="IPR023578">
    <property type="entry name" value="Ras_GEF_dom_sf"/>
</dbReference>
<dbReference type="GO" id="GO:0005886">
    <property type="term" value="C:plasma membrane"/>
    <property type="evidence" value="ECO:0007669"/>
    <property type="project" value="TreeGrafter"/>
</dbReference>
<dbReference type="AlphaFoldDB" id="A0A1L7W1F5"/>
<dbReference type="Gene3D" id="1.10.840.10">
    <property type="entry name" value="Ras guanine-nucleotide exchange factors catalytic domain"/>
    <property type="match status" value="1"/>
</dbReference>
<dbReference type="GO" id="GO:0005085">
    <property type="term" value="F:guanyl-nucleotide exchange factor activity"/>
    <property type="evidence" value="ECO:0007669"/>
    <property type="project" value="UniProtKB-KW"/>
</dbReference>
<name>A0A1L7W1F5_FUSPR</name>
<dbReference type="PROSITE" id="PS50212">
    <property type="entry name" value="RASGEF_NTER"/>
    <property type="match status" value="1"/>
</dbReference>
<dbReference type="Pfam" id="PF00618">
    <property type="entry name" value="RasGEF_N"/>
    <property type="match status" value="1"/>
</dbReference>
<dbReference type="PANTHER" id="PTHR23113:SF354">
    <property type="entry name" value="BUD SITE SELECTION PROTEIN 5"/>
    <property type="match status" value="1"/>
</dbReference>
<dbReference type="InterPro" id="IPR008937">
    <property type="entry name" value="Ras-like_GEF"/>
</dbReference>
<keyword evidence="6" id="KW-1185">Reference proteome</keyword>
<evidence type="ECO:0000259" key="3">
    <source>
        <dbReference type="PROSITE" id="PS50009"/>
    </source>
</evidence>
<dbReference type="CDD" id="cd06224">
    <property type="entry name" value="REM"/>
    <property type="match status" value="1"/>
</dbReference>
<evidence type="ECO:0000259" key="4">
    <source>
        <dbReference type="PROSITE" id="PS50212"/>
    </source>
</evidence>
<dbReference type="CDD" id="cd00155">
    <property type="entry name" value="RasGEF"/>
    <property type="match status" value="1"/>
</dbReference>
<dbReference type="InterPro" id="IPR036964">
    <property type="entry name" value="RASGEF_cat_dom_sf"/>
</dbReference>
<dbReference type="Proteomes" id="UP000183971">
    <property type="component" value="Unassembled WGS sequence"/>
</dbReference>
<dbReference type="Gene3D" id="1.20.870.10">
    <property type="entry name" value="Son of sevenless (SoS) protein Chain: S domain 1"/>
    <property type="match status" value="1"/>
</dbReference>
<dbReference type="SUPFAM" id="SSF48366">
    <property type="entry name" value="Ras GEF"/>
    <property type="match status" value="1"/>
</dbReference>
<dbReference type="InterPro" id="IPR000651">
    <property type="entry name" value="Ras-like_Gua-exchang_fac_N"/>
</dbReference>
<dbReference type="GeneID" id="42056417"/>
<protein>
    <submittedName>
        <fullName evidence="5">Related to Ras guanine-nucleotide exchange protein Cdc25p</fullName>
    </submittedName>
</protein>
<feature type="domain" description="Ras-GEF" evidence="3">
    <location>
        <begin position="548"/>
        <end position="794"/>
    </location>
</feature>
<comment type="caution">
    <text evidence="5">The sequence shown here is derived from an EMBL/GenBank/DDBJ whole genome shotgun (WGS) entry which is preliminary data.</text>
</comment>
<organism evidence="5 6">
    <name type="scientific">Fusarium proliferatum (strain ET1)</name>
    <name type="common">Orchid endophyte fungus</name>
    <dbReference type="NCBI Taxonomy" id="1227346"/>
    <lineage>
        <taxon>Eukaryota</taxon>
        <taxon>Fungi</taxon>
        <taxon>Dikarya</taxon>
        <taxon>Ascomycota</taxon>
        <taxon>Pezizomycotina</taxon>
        <taxon>Sordariomycetes</taxon>
        <taxon>Hypocreomycetidae</taxon>
        <taxon>Hypocreales</taxon>
        <taxon>Nectriaceae</taxon>
        <taxon>Fusarium</taxon>
        <taxon>Fusarium fujikuroi species complex</taxon>
    </lineage>
</organism>
<evidence type="ECO:0000313" key="6">
    <source>
        <dbReference type="Proteomes" id="UP000183971"/>
    </source>
</evidence>
<feature type="domain" description="N-terminal Ras-GEF" evidence="4">
    <location>
        <begin position="371"/>
        <end position="489"/>
    </location>
</feature>
<evidence type="ECO:0000256" key="2">
    <source>
        <dbReference type="PROSITE-ProRule" id="PRU00168"/>
    </source>
</evidence>
<accession>A0A1L7W1F5</accession>
<reference evidence="6" key="1">
    <citation type="journal article" date="2016" name="Genome Biol. Evol.">
        <title>Comparative 'omics' of the Fusarium fujikuroi species complex highlights differences in genetic potential and metabolite synthesis.</title>
        <authorList>
            <person name="Niehaus E.-M."/>
            <person name="Muensterkoetter M."/>
            <person name="Proctor R.H."/>
            <person name="Brown D.W."/>
            <person name="Sharon A."/>
            <person name="Idan Y."/>
            <person name="Oren-Young L."/>
            <person name="Sieber C.M."/>
            <person name="Novak O."/>
            <person name="Pencik A."/>
            <person name="Tarkowska D."/>
            <person name="Hromadova K."/>
            <person name="Freeman S."/>
            <person name="Maymon M."/>
            <person name="Elazar M."/>
            <person name="Youssef S.A."/>
            <person name="El-Shabrawy E.S.M."/>
            <person name="Shalaby A.B.A."/>
            <person name="Houterman P."/>
            <person name="Brock N.L."/>
            <person name="Burkhardt I."/>
            <person name="Tsavkelova E.A."/>
            <person name="Dickschat J.S."/>
            <person name="Galuszka P."/>
            <person name="Gueldener U."/>
            <person name="Tudzynski B."/>
        </authorList>
    </citation>
    <scope>NUCLEOTIDE SEQUENCE [LARGE SCALE GENOMIC DNA]</scope>
    <source>
        <strain evidence="6">ET1</strain>
    </source>
</reference>
<evidence type="ECO:0000313" key="5">
    <source>
        <dbReference type="EMBL" id="CZR46101.1"/>
    </source>
</evidence>
<dbReference type="RefSeq" id="XP_031086635.1">
    <property type="nucleotide sequence ID" value="XM_031221036.1"/>
</dbReference>
<gene>
    <name evidence="5" type="ORF">FPRO_11548</name>
</gene>
<proteinExistence type="predicted"/>
<sequence>MSSSAHTLQPILKKLSISHSHQEQEAKRSLVYPLENEIYQTIYDIEDSYDKLLSAIGRLVGRLFIKSQSYQDLSFVIEQSAARSKDFVFIVENTLQRLQITHQAAQILIGGVRKAAQSLVSIINTQGSSRDLDDPPLRISFDLEPVFSFAMTLIRGASKLSWKTHDILQQIGEECQLYRQVSISMGMASESHMLSELERPISDFSISPTRSTSLGQCSVHYTSAEPFDDRSTYDSIGFYSASQKLSQNERFKGSSSHDQISGGLLQKERHVHPRIARSQACEPHGAYTTDDEVLSPVQAERRINFSRLHHGPNRCKTLFTNSAFPDTAGNRAEGVQHDFNEELQSSKGSTQRNTFESLSSPEIPPKLVFDENLEVIGGTLNGFVEYLTSQRSICDTRFKHAFYLSFRLFCTPEGLAKQLIDRFHISSKSSAPNKIQLRVGDIFLKWLELYWCSCVDKVVIERIASFASSLSSTHPILSQRLMESIQRVRGHTMHKPCPTLVTDEAAGVIDDVVPSKAMGHRTQLSRTIRSRWKRLGASMQSSDILTFNSISFAHQLIVNQMGLFCSIKPTELVGSGWMSTTVDSAPNVRAMIHFTNQLSYVVIETILQCRTKTRRGNIIEHWIKIAQECSNIRNYDGLVALLSGLGHSSIARLHQTWNSVSPAALHDLEALKGFVSPSHNFKCLRTSLRCSKLPCLPFLGMYLTDLVFVDTAHPLVEPDLQSELASGQVYIHFSKCLKTAKIIRQVQNFQTPYQLPEDPHIQQWISSSMVEFDKSNTCNLDTHAYERSLTLEPRNTKQV</sequence>
<dbReference type="SMART" id="SM00229">
    <property type="entry name" value="RasGEFN"/>
    <property type="match status" value="1"/>
</dbReference>
<evidence type="ECO:0000256" key="1">
    <source>
        <dbReference type="ARBA" id="ARBA00022658"/>
    </source>
</evidence>
<keyword evidence="1 2" id="KW-0344">Guanine-nucleotide releasing factor</keyword>
<dbReference type="PANTHER" id="PTHR23113">
    <property type="entry name" value="GUANINE NUCLEOTIDE EXCHANGE FACTOR"/>
    <property type="match status" value="1"/>
</dbReference>
<dbReference type="VEuPathDB" id="FungiDB:FPRO_11548"/>
<dbReference type="Pfam" id="PF00617">
    <property type="entry name" value="RasGEF"/>
    <property type="match status" value="1"/>
</dbReference>
<dbReference type="EMBL" id="FJOF01000010">
    <property type="protein sequence ID" value="CZR46101.1"/>
    <property type="molecule type" value="Genomic_DNA"/>
</dbReference>